<protein>
    <recommendedName>
        <fullName evidence="3">chitinase</fullName>
        <ecNumber evidence="3">3.2.1.14</ecNumber>
    </recommendedName>
</protein>
<keyword evidence="5 12" id="KW-0378">Hydrolase</keyword>
<dbReference type="CDD" id="cd00035">
    <property type="entry name" value="ChtBD1"/>
    <property type="match status" value="1"/>
</dbReference>
<keyword evidence="16" id="KW-1185">Reference proteome</keyword>
<evidence type="ECO:0000256" key="8">
    <source>
        <dbReference type="ARBA" id="ARBA00023277"/>
    </source>
</evidence>
<evidence type="ECO:0000256" key="3">
    <source>
        <dbReference type="ARBA" id="ARBA00012729"/>
    </source>
</evidence>
<evidence type="ECO:0000256" key="5">
    <source>
        <dbReference type="ARBA" id="ARBA00022801"/>
    </source>
</evidence>
<reference evidence="15 16" key="1">
    <citation type="journal article" date="2018" name="IMA Fungus">
        <title>IMA Genome-F 9: Draft genome sequence of Annulohypoxylon stygium, Aspergillus mulundensis, Berkeleyomyces basicola (syn. Thielaviopsis basicola), Ceratocystis smalleyi, two Cercospora beticola strains, Coleophoma cylindrospora, Fusarium fracticaudum, Phialophora cf. hyalina, and Morchella septimelata.</title>
        <authorList>
            <person name="Wingfield B.D."/>
            <person name="Bills G.F."/>
            <person name="Dong Y."/>
            <person name="Huang W."/>
            <person name="Nel W.J."/>
            <person name="Swalarsk-Parry B.S."/>
            <person name="Vaghefi N."/>
            <person name="Wilken P.M."/>
            <person name="An Z."/>
            <person name="de Beer Z.W."/>
            <person name="De Vos L."/>
            <person name="Chen L."/>
            <person name="Duong T.A."/>
            <person name="Gao Y."/>
            <person name="Hammerbacher A."/>
            <person name="Kikkert J.R."/>
            <person name="Li Y."/>
            <person name="Li H."/>
            <person name="Li K."/>
            <person name="Li Q."/>
            <person name="Liu X."/>
            <person name="Ma X."/>
            <person name="Naidoo K."/>
            <person name="Pethybridge S.J."/>
            <person name="Sun J."/>
            <person name="Steenkamp E.T."/>
            <person name="van der Nest M.A."/>
            <person name="van Wyk S."/>
            <person name="Wingfield M.J."/>
            <person name="Xiong C."/>
            <person name="Yue Q."/>
            <person name="Zhang X."/>
        </authorList>
    </citation>
    <scope>NUCLEOTIDE SEQUENCE [LARGE SCALE GENOMIC DNA]</scope>
    <source>
        <strain evidence="15 16">DSM 5745</strain>
    </source>
</reference>
<evidence type="ECO:0000259" key="13">
    <source>
        <dbReference type="PROSITE" id="PS50941"/>
    </source>
</evidence>
<evidence type="ECO:0000313" key="15">
    <source>
        <dbReference type="EMBL" id="RDW81627.1"/>
    </source>
</evidence>
<dbReference type="Pfam" id="PF00187">
    <property type="entry name" value="Chitin_bind_1"/>
    <property type="match status" value="1"/>
</dbReference>
<evidence type="ECO:0000256" key="6">
    <source>
        <dbReference type="ARBA" id="ARBA00023024"/>
    </source>
</evidence>
<dbReference type="InterPro" id="IPR001579">
    <property type="entry name" value="Glyco_hydro_18_chit_AS"/>
</dbReference>
<dbReference type="PROSITE" id="PS51910">
    <property type="entry name" value="GH18_2"/>
    <property type="match status" value="1"/>
</dbReference>
<dbReference type="GeneID" id="38115554"/>
<feature type="disulfide bond" evidence="11">
    <location>
        <begin position="41"/>
        <end position="55"/>
    </location>
</feature>
<evidence type="ECO:0000256" key="1">
    <source>
        <dbReference type="ARBA" id="ARBA00000822"/>
    </source>
</evidence>
<dbReference type="InterPro" id="IPR001223">
    <property type="entry name" value="Glyco_hydro18_cat"/>
</dbReference>
<feature type="disulfide bond" evidence="11">
    <location>
        <begin position="36"/>
        <end position="48"/>
    </location>
</feature>
<dbReference type="Pfam" id="PF00704">
    <property type="entry name" value="Glyco_hydro_18"/>
    <property type="match status" value="1"/>
</dbReference>
<dbReference type="InterPro" id="IPR011583">
    <property type="entry name" value="Chitinase_II/V-like_cat"/>
</dbReference>
<dbReference type="Gene3D" id="3.30.60.10">
    <property type="entry name" value="Endochitinase-like"/>
    <property type="match status" value="1"/>
</dbReference>
<dbReference type="SUPFAM" id="SSF57016">
    <property type="entry name" value="Plant lectins/antimicrobial peptides"/>
    <property type="match status" value="1"/>
</dbReference>
<dbReference type="PANTHER" id="PTHR11177:SF402">
    <property type="entry name" value="CHITINASE"/>
    <property type="match status" value="1"/>
</dbReference>
<keyword evidence="4 11" id="KW-0147">Chitin-binding</keyword>
<accession>A0A3D8S5N6</accession>
<dbReference type="AlphaFoldDB" id="A0A3D8S5N6"/>
<comment type="caution">
    <text evidence="11">Lacks conserved residue(s) required for the propagation of feature annotation.</text>
</comment>
<dbReference type="EMBL" id="PVWQ01000005">
    <property type="protein sequence ID" value="RDW81627.1"/>
    <property type="molecule type" value="Genomic_DNA"/>
</dbReference>
<dbReference type="PROSITE" id="PS50941">
    <property type="entry name" value="CHIT_BIND_I_2"/>
    <property type="match status" value="1"/>
</dbReference>
<dbReference type="GO" id="GO:0008843">
    <property type="term" value="F:endochitinase activity"/>
    <property type="evidence" value="ECO:0007669"/>
    <property type="project" value="UniProtKB-EC"/>
</dbReference>
<dbReference type="SMART" id="SM00636">
    <property type="entry name" value="Glyco_18"/>
    <property type="match status" value="1"/>
</dbReference>
<keyword evidence="9 12" id="KW-0326">Glycosidase</keyword>
<dbReference type="PROSITE" id="PS01095">
    <property type="entry name" value="GH18_1"/>
    <property type="match status" value="1"/>
</dbReference>
<evidence type="ECO:0000256" key="9">
    <source>
        <dbReference type="ARBA" id="ARBA00023295"/>
    </source>
</evidence>
<dbReference type="PANTHER" id="PTHR11177">
    <property type="entry name" value="CHITINASE"/>
    <property type="match status" value="1"/>
</dbReference>
<dbReference type="InterPro" id="IPR050314">
    <property type="entry name" value="Glycosyl_Hydrlase_18"/>
</dbReference>
<feature type="domain" description="Chitin-binding type-1" evidence="13">
    <location>
        <begin position="18"/>
        <end position="71"/>
    </location>
</feature>
<dbReference type="Gene3D" id="3.20.20.80">
    <property type="entry name" value="Glycosidases"/>
    <property type="match status" value="1"/>
</dbReference>
<dbReference type="SUPFAM" id="SSF51445">
    <property type="entry name" value="(Trans)glycosidases"/>
    <property type="match status" value="1"/>
</dbReference>
<sequence>MGPDYCGPENCVSSCNQKSECDPGDWGTEYANATTCPLNVCCSKYGFCGTTEEFCGSKKVKRPSCKSNRSTQRVVGYYEGWAPGRVCNILWPEQIPLGIYTHLNYAFATIDPDTFEVMPPNRREAHLMTSLTDLKLHDPHLRVNIAIGGWSFSNPGPTATTFSDLAASEANQRKFFKSLVSFMATYGFDGVDIDWEYPAANDRNGRAEDYANFPKFMANLKKVLQGTGGRSEISMTLPTSYWYLRHFDIYELAKHVDYFNYMSYDLHGAWDRGTKWTGAFLGSHTNLTEVRDVMDLLWRNNISPHQVVLGMAFYGRTFTLADPACSNPYESSEPGCLVASGGETGDCSLQTGILLNSELDEIRVKRGVSPRLDEKAAVQVLAWDDQWVTYDDEKTFRLKIDFARDFCLGGVMVWAVSHDTSSGKYSRMLGSEMEAGIETPIFKTTIRLAGEESDGSRTGEEEAE</sequence>
<dbReference type="InterPro" id="IPR029070">
    <property type="entry name" value="Chitinase_insertion_sf"/>
</dbReference>
<dbReference type="Gene3D" id="3.10.50.10">
    <property type="match status" value="1"/>
</dbReference>
<dbReference type="SMART" id="SM00270">
    <property type="entry name" value="ChtBD1"/>
    <property type="match status" value="1"/>
</dbReference>
<dbReference type="STRING" id="1810919.A0A3D8S5N6"/>
<evidence type="ECO:0000256" key="2">
    <source>
        <dbReference type="ARBA" id="ARBA00008682"/>
    </source>
</evidence>
<dbReference type="PROSITE" id="PS00026">
    <property type="entry name" value="CHIT_BIND_I_1"/>
    <property type="match status" value="1"/>
</dbReference>
<dbReference type="SUPFAM" id="SSF54556">
    <property type="entry name" value="Chitinase insertion domain"/>
    <property type="match status" value="1"/>
</dbReference>
<dbReference type="Proteomes" id="UP000256690">
    <property type="component" value="Unassembled WGS sequence"/>
</dbReference>
<proteinExistence type="inferred from homology"/>
<evidence type="ECO:0000256" key="4">
    <source>
        <dbReference type="ARBA" id="ARBA00022669"/>
    </source>
</evidence>
<keyword evidence="10" id="KW-0624">Polysaccharide degradation</keyword>
<evidence type="ECO:0000259" key="14">
    <source>
        <dbReference type="PROSITE" id="PS51910"/>
    </source>
</evidence>
<comment type="catalytic activity">
    <reaction evidence="1">
        <text>Random endo-hydrolysis of N-acetyl-beta-D-glucosaminide (1-&gt;4)-beta-linkages in chitin and chitodextrins.</text>
        <dbReference type="EC" id="3.2.1.14"/>
    </reaction>
</comment>
<evidence type="ECO:0000256" key="7">
    <source>
        <dbReference type="ARBA" id="ARBA00023026"/>
    </source>
</evidence>
<comment type="similarity">
    <text evidence="2">Belongs to the glycosyl hydrolase 18 family. Chitinase class V subfamily.</text>
</comment>
<keyword evidence="7" id="KW-0843">Virulence</keyword>
<feature type="domain" description="GH18" evidence="14">
    <location>
        <begin position="72"/>
        <end position="436"/>
    </location>
</feature>
<dbReference type="OrthoDB" id="73875at2759"/>
<keyword evidence="8" id="KW-0119">Carbohydrate metabolism</keyword>
<dbReference type="EC" id="3.2.1.14" evidence="3"/>
<evidence type="ECO:0000256" key="12">
    <source>
        <dbReference type="RuleBase" id="RU000489"/>
    </source>
</evidence>
<dbReference type="InterPro" id="IPR018371">
    <property type="entry name" value="Chitin-binding_1_CS"/>
</dbReference>
<comment type="caution">
    <text evidence="15">The sequence shown here is derived from an EMBL/GenBank/DDBJ whole genome shotgun (WGS) entry which is preliminary data.</text>
</comment>
<organism evidence="15 16">
    <name type="scientific">Aspergillus mulundensis</name>
    <dbReference type="NCBI Taxonomy" id="1810919"/>
    <lineage>
        <taxon>Eukaryota</taxon>
        <taxon>Fungi</taxon>
        <taxon>Dikarya</taxon>
        <taxon>Ascomycota</taxon>
        <taxon>Pezizomycotina</taxon>
        <taxon>Eurotiomycetes</taxon>
        <taxon>Eurotiomycetidae</taxon>
        <taxon>Eurotiales</taxon>
        <taxon>Aspergillaceae</taxon>
        <taxon>Aspergillus</taxon>
        <taxon>Aspergillus subgen. Nidulantes</taxon>
    </lineage>
</organism>
<dbReference type="GO" id="GO:0006032">
    <property type="term" value="P:chitin catabolic process"/>
    <property type="evidence" value="ECO:0007669"/>
    <property type="project" value="UniProtKB-KW"/>
</dbReference>
<evidence type="ECO:0000256" key="10">
    <source>
        <dbReference type="ARBA" id="ARBA00023326"/>
    </source>
</evidence>
<dbReference type="GO" id="GO:0008061">
    <property type="term" value="F:chitin binding"/>
    <property type="evidence" value="ECO:0007669"/>
    <property type="project" value="UniProtKB-UniRule"/>
</dbReference>
<name>A0A3D8S5N6_9EURO</name>
<dbReference type="RefSeq" id="XP_026604680.1">
    <property type="nucleotide sequence ID" value="XM_026747200.1"/>
</dbReference>
<dbReference type="GO" id="GO:0000272">
    <property type="term" value="P:polysaccharide catabolic process"/>
    <property type="evidence" value="ECO:0007669"/>
    <property type="project" value="UniProtKB-KW"/>
</dbReference>
<dbReference type="InterPro" id="IPR001002">
    <property type="entry name" value="Chitin-bd_1"/>
</dbReference>
<dbReference type="InterPro" id="IPR036861">
    <property type="entry name" value="Endochitinase-like_sf"/>
</dbReference>
<evidence type="ECO:0000256" key="11">
    <source>
        <dbReference type="PROSITE-ProRule" id="PRU00261"/>
    </source>
</evidence>
<keyword evidence="6" id="KW-0146">Chitin degradation</keyword>
<keyword evidence="11" id="KW-1015">Disulfide bond</keyword>
<evidence type="ECO:0000313" key="16">
    <source>
        <dbReference type="Proteomes" id="UP000256690"/>
    </source>
</evidence>
<gene>
    <name evidence="15" type="ORF">DSM5745_05184</name>
</gene>
<dbReference type="InterPro" id="IPR017853">
    <property type="entry name" value="GH"/>
</dbReference>